<dbReference type="OrthoDB" id="206969at2759"/>
<keyword evidence="3" id="KW-1185">Reference proteome</keyword>
<evidence type="ECO:0000256" key="1">
    <source>
        <dbReference type="SAM" id="MobiDB-lite"/>
    </source>
</evidence>
<dbReference type="AlphaFoldDB" id="A0A9X0CYI3"/>
<evidence type="ECO:0008006" key="4">
    <source>
        <dbReference type="Google" id="ProtNLM"/>
    </source>
</evidence>
<accession>A0A9X0CYI3</accession>
<evidence type="ECO:0000313" key="3">
    <source>
        <dbReference type="Proteomes" id="UP001163046"/>
    </source>
</evidence>
<dbReference type="GO" id="GO:0005634">
    <property type="term" value="C:nucleus"/>
    <property type="evidence" value="ECO:0007669"/>
    <property type="project" value="TreeGrafter"/>
</dbReference>
<dbReference type="InterPro" id="IPR018800">
    <property type="entry name" value="PRCC"/>
</dbReference>
<organism evidence="2 3">
    <name type="scientific">Desmophyllum pertusum</name>
    <dbReference type="NCBI Taxonomy" id="174260"/>
    <lineage>
        <taxon>Eukaryota</taxon>
        <taxon>Metazoa</taxon>
        <taxon>Cnidaria</taxon>
        <taxon>Anthozoa</taxon>
        <taxon>Hexacorallia</taxon>
        <taxon>Scleractinia</taxon>
        <taxon>Caryophylliina</taxon>
        <taxon>Caryophylliidae</taxon>
        <taxon>Desmophyllum</taxon>
    </lineage>
</organism>
<comment type="caution">
    <text evidence="2">The sequence shown here is derived from an EMBL/GenBank/DDBJ whole genome shotgun (WGS) entry which is preliminary data.</text>
</comment>
<feature type="compositionally biased region" description="Polar residues" evidence="1">
    <location>
        <begin position="26"/>
        <end position="37"/>
    </location>
</feature>
<feature type="compositionally biased region" description="Polar residues" evidence="1">
    <location>
        <begin position="50"/>
        <end position="66"/>
    </location>
</feature>
<feature type="region of interest" description="Disordered" evidence="1">
    <location>
        <begin position="163"/>
        <end position="185"/>
    </location>
</feature>
<name>A0A9X0CYI3_9CNID</name>
<dbReference type="PANTHER" id="PTHR13621">
    <property type="entry name" value="PROLINE-RICH PROTEIN PRCC"/>
    <property type="match status" value="1"/>
</dbReference>
<proteinExistence type="predicted"/>
<protein>
    <recommendedName>
        <fullName evidence="4">Proline-rich protein PRCC</fullName>
    </recommendedName>
</protein>
<feature type="compositionally biased region" description="Polar residues" evidence="1">
    <location>
        <begin position="1"/>
        <end position="10"/>
    </location>
</feature>
<sequence length="219" mass="24774">MSSSASTSQSIRKHLTVAPSPEIEDPSTQASFASEENPSGEELETRTYYYEQQSAPSQQYGGYSVDNYGNYNYDTSSSSVNQPYYSQEKETYTYTYPTGAAAATVATAQAQGQPEETDIDLEKLHKLKGRRNRHAEINIVDVNAADQIGDSAEMVAKYGTEETTYAPSRKKKDMPTAQQRRKHQISYLAFQAKERELELRQQWSANRQTRRQTQSKYGF</sequence>
<dbReference type="PANTHER" id="PTHR13621:SF2">
    <property type="entry name" value="PROLINE-RICH PROTEIN PRCC"/>
    <property type="match status" value="1"/>
</dbReference>
<dbReference type="EMBL" id="MU826354">
    <property type="protein sequence ID" value="KAJ7380250.1"/>
    <property type="molecule type" value="Genomic_DNA"/>
</dbReference>
<dbReference type="Pfam" id="PF10253">
    <property type="entry name" value="PRCC"/>
    <property type="match status" value="1"/>
</dbReference>
<evidence type="ECO:0000313" key="2">
    <source>
        <dbReference type="EMBL" id="KAJ7380250.1"/>
    </source>
</evidence>
<feature type="region of interest" description="Disordered" evidence="1">
    <location>
        <begin position="1"/>
        <end position="66"/>
    </location>
</feature>
<gene>
    <name evidence="2" type="ORF">OS493_010965</name>
</gene>
<dbReference type="Proteomes" id="UP001163046">
    <property type="component" value="Unassembled WGS sequence"/>
</dbReference>
<reference evidence="2" key="1">
    <citation type="submission" date="2023-01" db="EMBL/GenBank/DDBJ databases">
        <title>Genome assembly of the deep-sea coral Lophelia pertusa.</title>
        <authorList>
            <person name="Herrera S."/>
            <person name="Cordes E."/>
        </authorList>
    </citation>
    <scope>NUCLEOTIDE SEQUENCE</scope>
    <source>
        <strain evidence="2">USNM1676648</strain>
        <tissue evidence="2">Polyp</tissue>
    </source>
</reference>